<evidence type="ECO:0000259" key="5">
    <source>
        <dbReference type="Pfam" id="PF23283"/>
    </source>
</evidence>
<dbReference type="Pfam" id="PF23283">
    <property type="entry name" value="D8C_UMOD"/>
    <property type="match status" value="1"/>
</dbReference>
<feature type="region of interest" description="Disordered" evidence="3">
    <location>
        <begin position="976"/>
        <end position="1051"/>
    </location>
</feature>
<accession>A0A6J8EIJ4</accession>
<evidence type="ECO:0000313" key="7">
    <source>
        <dbReference type="EMBL" id="CAC5420228.1"/>
    </source>
</evidence>
<feature type="compositionally biased region" description="Low complexity" evidence="3">
    <location>
        <begin position="999"/>
        <end position="1044"/>
    </location>
</feature>
<keyword evidence="4" id="KW-0812">Transmembrane</keyword>
<keyword evidence="4" id="KW-0472">Membrane</keyword>
<keyword evidence="1" id="KW-0732">Signal</keyword>
<dbReference type="OrthoDB" id="6126170at2759"/>
<dbReference type="AlphaFoldDB" id="A0A6J8EIJ4"/>
<feature type="transmembrane region" description="Helical" evidence="4">
    <location>
        <begin position="1061"/>
        <end position="1085"/>
    </location>
</feature>
<feature type="compositionally biased region" description="Polar residues" evidence="3">
    <location>
        <begin position="976"/>
        <end position="998"/>
    </location>
</feature>
<evidence type="ECO:0000256" key="2">
    <source>
        <dbReference type="ARBA" id="ARBA00023157"/>
    </source>
</evidence>
<name>A0A6J8EIJ4_MYTCO</name>
<reference evidence="7 8" key="1">
    <citation type="submission" date="2020-06" db="EMBL/GenBank/DDBJ databases">
        <authorList>
            <person name="Li R."/>
            <person name="Bekaert M."/>
        </authorList>
    </citation>
    <scope>NUCLEOTIDE SEQUENCE [LARGE SCALE GENOMIC DNA]</scope>
    <source>
        <strain evidence="8">wild</strain>
    </source>
</reference>
<sequence length="1155" mass="129473">MSAYADPCTSHFTMQDQEKRSAVYQFEFGVDTSINDVMLTDGWYRIISSKGDDMPTDPPDMMKCGTWYPIWLNDTLPLVTDGIVSKKVCVRQMETECSNSWNIQIKNCDNYYVYNLVSSDIENSAYCIGSIPVPCPYGYSSETGFYPNCTMDFPDKSIATAEVIVDLVPGPVILPWFGYSLVTEFMCKFDEVFGDDGGEFVYDVHWFINEQSVISHNDIAFTNITITNLTESDWIGKHRLNMVVRCSVRLRYNVGLTPGHEVTSPSYSAGIYPEKYEYQVKENEEIEVRLNSTMPVGCIGHTDKDKKGCAYKLRLAQPYYQQSCDQNNCDICDGNVQQGDLSFKRTKCSYNITSSTWDQPLTLKVTGYVNGQYDNADRTVYLKVLSQPTNYYAVAGLFAMDDIQIPEIKIRVTDDEHQMAGRMYGYRWDYYKPGEYVLYKHKTKPYQVNALFGVCNGIASCNCGIAIRSGNSMFVLRTCDVITQYETRTHPPIAEMRSCDDSSMIIEENGEDYTVTLPIGTEIKFSTSSGWGHNKFIGYIHVKPSILDVESSEGLCGYVSGGSVNTNDDFTLRDGTTVSTIKDNWETFAENWRVHDNERFFVDHPLALNQDINLQQYCICETDETSGTPLDDFRYKCGLEGPLKNCLSQSANAANFHTTCSSSRKRRAVGVHHIITKSLTDSDDIIENREIYIAPDSELSAVETTHIDEWPEGWTEAKAQEVCEYNIIQAVSEDILEVSHTSTDGYIETCKFDIKLAGDTRFLEATISSLQEVAISEISRNRSLFLKENETETTNTKKSLGETLLNSLCRNNCSNNGVYYGVCSCNIGFGKQDCSEPTSFPPRNITIPMSGICDPRERLCAKTNIQGVFYSNNITCRSRHYEILQTGNWRYTSDYQAYEGQYRNSFLVSCELPSARRKRRSNSESIIADGYEISLSNDGTNFGDNVKILIYDQECFSCYLENNTCIELDECSVGTTTEPPTRVSQTSMTSTTKPITVNSSTSSTLAESATTKTSSTLPMSSTESTTETITTSPKTSTVSSESTTKANNVTTSKNENTETSIVTVILAGVIGVLFIIILVLSGMLYSKMSIKKNGHIEDNFVHQFHKPAKDTGTKSQNTDKYYRGNSNSSLGNVSLINLENDNISKPRTPAELFFV</sequence>
<feature type="domain" description="UMOD/GP2/OIT3-like D8C" evidence="5">
    <location>
        <begin position="47"/>
        <end position="127"/>
    </location>
</feature>
<organism evidence="7 8">
    <name type="scientific">Mytilus coruscus</name>
    <name type="common">Sea mussel</name>
    <dbReference type="NCBI Taxonomy" id="42192"/>
    <lineage>
        <taxon>Eukaryota</taxon>
        <taxon>Metazoa</taxon>
        <taxon>Spiralia</taxon>
        <taxon>Lophotrochozoa</taxon>
        <taxon>Mollusca</taxon>
        <taxon>Bivalvia</taxon>
        <taxon>Autobranchia</taxon>
        <taxon>Pteriomorphia</taxon>
        <taxon>Mytilida</taxon>
        <taxon>Mytiloidea</taxon>
        <taxon>Mytilidae</taxon>
        <taxon>Mytilinae</taxon>
        <taxon>Mytilus</taxon>
    </lineage>
</organism>
<dbReference type="Proteomes" id="UP000507470">
    <property type="component" value="Unassembled WGS sequence"/>
</dbReference>
<proteinExistence type="predicted"/>
<protein>
    <recommendedName>
        <fullName evidence="9">VWFD domain-containing protein</fullName>
    </recommendedName>
</protein>
<evidence type="ECO:0000256" key="4">
    <source>
        <dbReference type="SAM" id="Phobius"/>
    </source>
</evidence>
<evidence type="ECO:0008006" key="9">
    <source>
        <dbReference type="Google" id="ProtNLM"/>
    </source>
</evidence>
<dbReference type="InterPro" id="IPR058727">
    <property type="entry name" value="Helical_Vwde"/>
</dbReference>
<keyword evidence="2" id="KW-1015">Disulfide bond</keyword>
<evidence type="ECO:0000256" key="3">
    <source>
        <dbReference type="SAM" id="MobiDB-lite"/>
    </source>
</evidence>
<gene>
    <name evidence="7" type="ORF">MCOR_52472</name>
</gene>
<dbReference type="EMBL" id="CACVKT020009086">
    <property type="protein sequence ID" value="CAC5420228.1"/>
    <property type="molecule type" value="Genomic_DNA"/>
</dbReference>
<keyword evidence="8" id="KW-1185">Reference proteome</keyword>
<dbReference type="Pfam" id="PF26129">
    <property type="entry name" value="Vwde"/>
    <property type="match status" value="1"/>
</dbReference>
<keyword evidence="4" id="KW-1133">Transmembrane helix</keyword>
<evidence type="ECO:0000259" key="6">
    <source>
        <dbReference type="Pfam" id="PF26129"/>
    </source>
</evidence>
<feature type="domain" description="Vwde helical" evidence="6">
    <location>
        <begin position="709"/>
        <end position="795"/>
    </location>
</feature>
<evidence type="ECO:0000256" key="1">
    <source>
        <dbReference type="ARBA" id="ARBA00022729"/>
    </source>
</evidence>
<evidence type="ECO:0000313" key="8">
    <source>
        <dbReference type="Proteomes" id="UP000507470"/>
    </source>
</evidence>
<dbReference type="InterPro" id="IPR057774">
    <property type="entry name" value="D8C_UMOD/GP2/OIT3-like"/>
</dbReference>